<sequence length="508" mass="55545">MFIHPRELSQIQAHITKTIKPNFINTLLRTLTLSKTPQKVLPIYNLMLLSPSHHDHFTFTFALKACTFLTSSLIQKGREVHAYALKSGHHSDLFVQNALLAFYSATFDPDACRTVFSETSSPDVVSWTSLVSAFAKNGFPAEALLAFASMDVDPNEMTLVSALSACSRLKDGNLGKILHGICVRRFGGHGRNVILDNALLDVCLNCGAFTDAVQLFNVMPHRDVVSVTTMICGYVQHGKYEEAIAIFVELVRGGEIVPNELTVACVLGACASAGILRLGKCVHSYSLRSGIDVDGIVGNALIHMYSKCGSIGVALWIFGGLLCRDLVSWCTIIKGMATNGKPKHALQLFALMLCYGVQPDNVAFLAVMTACCHAGLIEEGLMFFRAMREVYGVLPEKEHFTCIIDAYGRASCLKEAEDFFLGMPMMPDKCVWGALVSACKIHGAGEVVYERIQKRALHAGMTLGGGTYALLSNMLANAEKWDESNNARKQLRTKRISKLAGYSWTELA</sequence>
<dbReference type="FunFam" id="1.25.40.10:FF:001093">
    <property type="entry name" value="Pentatricopeptide repeat-containing protein At2g34400"/>
    <property type="match status" value="1"/>
</dbReference>
<protein>
    <submittedName>
        <fullName evidence="3">Pentatricopeptide repeat-containing protein</fullName>
    </submittedName>
</protein>
<dbReference type="InterPro" id="IPR002885">
    <property type="entry name" value="PPR_rpt"/>
</dbReference>
<accession>A0A2I0WFF4</accession>
<dbReference type="NCBIfam" id="TIGR00756">
    <property type="entry name" value="PPR"/>
    <property type="match status" value="3"/>
</dbReference>
<dbReference type="InterPro" id="IPR011990">
    <property type="entry name" value="TPR-like_helical_dom_sf"/>
</dbReference>
<keyword evidence="4" id="KW-1185">Reference proteome</keyword>
<dbReference type="PANTHER" id="PTHR24015:SF548">
    <property type="entry name" value="OS08G0340900 PROTEIN"/>
    <property type="match status" value="1"/>
</dbReference>
<dbReference type="Pfam" id="PF13041">
    <property type="entry name" value="PPR_2"/>
    <property type="match status" value="2"/>
</dbReference>
<dbReference type="Pfam" id="PF01535">
    <property type="entry name" value="PPR"/>
    <property type="match status" value="3"/>
</dbReference>
<evidence type="ECO:0000313" key="3">
    <source>
        <dbReference type="EMBL" id="PKU74379.1"/>
    </source>
</evidence>
<evidence type="ECO:0000313" key="4">
    <source>
        <dbReference type="Proteomes" id="UP000233837"/>
    </source>
</evidence>
<dbReference type="Proteomes" id="UP000233837">
    <property type="component" value="Unassembled WGS sequence"/>
</dbReference>
<dbReference type="GO" id="GO:0003723">
    <property type="term" value="F:RNA binding"/>
    <property type="evidence" value="ECO:0007669"/>
    <property type="project" value="InterPro"/>
</dbReference>
<dbReference type="PROSITE" id="PS51375">
    <property type="entry name" value="PPR"/>
    <property type="match status" value="2"/>
</dbReference>
<dbReference type="OrthoDB" id="1372509at2759"/>
<dbReference type="FunFam" id="1.25.40.10:FF:000344">
    <property type="entry name" value="Pentatricopeptide repeat-containing protein"/>
    <property type="match status" value="1"/>
</dbReference>
<dbReference type="GO" id="GO:0009451">
    <property type="term" value="P:RNA modification"/>
    <property type="evidence" value="ECO:0007669"/>
    <property type="project" value="InterPro"/>
</dbReference>
<feature type="repeat" description="PPR" evidence="2">
    <location>
        <begin position="325"/>
        <end position="359"/>
    </location>
</feature>
<proteinExistence type="predicted"/>
<gene>
    <name evidence="3" type="primary">PCMP-E45</name>
    <name evidence="3" type="ORF">MA16_Dca003582</name>
</gene>
<evidence type="ECO:0000256" key="2">
    <source>
        <dbReference type="PROSITE-ProRule" id="PRU00708"/>
    </source>
</evidence>
<dbReference type="AlphaFoldDB" id="A0A2I0WFF4"/>
<reference evidence="3 4" key="2">
    <citation type="journal article" date="2017" name="Nature">
        <title>The Apostasia genome and the evolution of orchids.</title>
        <authorList>
            <person name="Zhang G.Q."/>
            <person name="Liu K.W."/>
            <person name="Li Z."/>
            <person name="Lohaus R."/>
            <person name="Hsiao Y.Y."/>
            <person name="Niu S.C."/>
            <person name="Wang J.Y."/>
            <person name="Lin Y.C."/>
            <person name="Xu Q."/>
            <person name="Chen L.J."/>
            <person name="Yoshida K."/>
            <person name="Fujiwara S."/>
            <person name="Wang Z.W."/>
            <person name="Zhang Y.Q."/>
            <person name="Mitsuda N."/>
            <person name="Wang M."/>
            <person name="Liu G.H."/>
            <person name="Pecoraro L."/>
            <person name="Huang H.X."/>
            <person name="Xiao X.J."/>
            <person name="Lin M."/>
            <person name="Wu X.Y."/>
            <person name="Wu W.L."/>
            <person name="Chen Y.Y."/>
            <person name="Chang S.B."/>
            <person name="Sakamoto S."/>
            <person name="Ohme-Takagi M."/>
            <person name="Yagi M."/>
            <person name="Zeng S.J."/>
            <person name="Shen C.Y."/>
            <person name="Yeh C.M."/>
            <person name="Luo Y.B."/>
            <person name="Tsai W.C."/>
            <person name="Van de Peer Y."/>
            <person name="Liu Z.J."/>
        </authorList>
    </citation>
    <scope>NUCLEOTIDE SEQUENCE [LARGE SCALE GENOMIC DNA]</scope>
    <source>
        <tissue evidence="3">The whole plant</tissue>
    </source>
</reference>
<feature type="repeat" description="PPR" evidence="2">
    <location>
        <begin position="223"/>
        <end position="257"/>
    </location>
</feature>
<reference evidence="3 4" key="1">
    <citation type="journal article" date="2016" name="Sci. Rep.">
        <title>The Dendrobium catenatum Lindl. genome sequence provides insights into polysaccharide synthase, floral development and adaptive evolution.</title>
        <authorList>
            <person name="Zhang G.Q."/>
            <person name="Xu Q."/>
            <person name="Bian C."/>
            <person name="Tsai W.C."/>
            <person name="Yeh C.M."/>
            <person name="Liu K.W."/>
            <person name="Yoshida K."/>
            <person name="Zhang L.S."/>
            <person name="Chang S.B."/>
            <person name="Chen F."/>
            <person name="Shi Y."/>
            <person name="Su Y.Y."/>
            <person name="Zhang Y.Q."/>
            <person name="Chen L.J."/>
            <person name="Yin Y."/>
            <person name="Lin M."/>
            <person name="Huang H."/>
            <person name="Deng H."/>
            <person name="Wang Z.W."/>
            <person name="Zhu S.L."/>
            <person name="Zhao X."/>
            <person name="Deng C."/>
            <person name="Niu S.C."/>
            <person name="Huang J."/>
            <person name="Wang M."/>
            <person name="Liu G.H."/>
            <person name="Yang H.J."/>
            <person name="Xiao X.J."/>
            <person name="Hsiao Y.Y."/>
            <person name="Wu W.L."/>
            <person name="Chen Y.Y."/>
            <person name="Mitsuda N."/>
            <person name="Ohme-Takagi M."/>
            <person name="Luo Y.B."/>
            <person name="Van de Peer Y."/>
            <person name="Liu Z.J."/>
        </authorList>
    </citation>
    <scope>NUCLEOTIDE SEQUENCE [LARGE SCALE GENOMIC DNA]</scope>
    <source>
        <tissue evidence="3">The whole plant</tissue>
    </source>
</reference>
<dbReference type="InterPro" id="IPR046960">
    <property type="entry name" value="PPR_At4g14850-like_plant"/>
</dbReference>
<keyword evidence="1" id="KW-0677">Repeat</keyword>
<dbReference type="Gene3D" id="1.25.40.10">
    <property type="entry name" value="Tetratricopeptide repeat domain"/>
    <property type="match status" value="3"/>
</dbReference>
<organism evidence="3 4">
    <name type="scientific">Dendrobium catenatum</name>
    <dbReference type="NCBI Taxonomy" id="906689"/>
    <lineage>
        <taxon>Eukaryota</taxon>
        <taxon>Viridiplantae</taxon>
        <taxon>Streptophyta</taxon>
        <taxon>Embryophyta</taxon>
        <taxon>Tracheophyta</taxon>
        <taxon>Spermatophyta</taxon>
        <taxon>Magnoliopsida</taxon>
        <taxon>Liliopsida</taxon>
        <taxon>Asparagales</taxon>
        <taxon>Orchidaceae</taxon>
        <taxon>Epidendroideae</taxon>
        <taxon>Malaxideae</taxon>
        <taxon>Dendrobiinae</taxon>
        <taxon>Dendrobium</taxon>
    </lineage>
</organism>
<dbReference type="PANTHER" id="PTHR24015">
    <property type="entry name" value="OS07G0578800 PROTEIN-RELATED"/>
    <property type="match status" value="1"/>
</dbReference>
<evidence type="ECO:0000256" key="1">
    <source>
        <dbReference type="ARBA" id="ARBA00022737"/>
    </source>
</evidence>
<dbReference type="EMBL" id="KZ502674">
    <property type="protein sequence ID" value="PKU74379.1"/>
    <property type="molecule type" value="Genomic_DNA"/>
</dbReference>
<name>A0A2I0WFF4_9ASPA</name>